<name>A0ACA9KPX9_9GLOM</name>
<evidence type="ECO:0000313" key="2">
    <source>
        <dbReference type="Proteomes" id="UP000789525"/>
    </source>
</evidence>
<dbReference type="EMBL" id="CAJVPT010002709">
    <property type="protein sequence ID" value="CAG8486005.1"/>
    <property type="molecule type" value="Genomic_DNA"/>
</dbReference>
<reference evidence="1" key="1">
    <citation type="submission" date="2021-06" db="EMBL/GenBank/DDBJ databases">
        <authorList>
            <person name="Kallberg Y."/>
            <person name="Tangrot J."/>
            <person name="Rosling A."/>
        </authorList>
    </citation>
    <scope>NUCLEOTIDE SEQUENCE</scope>
    <source>
        <strain evidence="1">CL356</strain>
    </source>
</reference>
<protein>
    <submittedName>
        <fullName evidence="1">5202_t:CDS:1</fullName>
    </submittedName>
</protein>
<evidence type="ECO:0000313" key="1">
    <source>
        <dbReference type="EMBL" id="CAG8486005.1"/>
    </source>
</evidence>
<accession>A0ACA9KPX9</accession>
<gene>
    <name evidence="1" type="ORF">ACOLOM_LOCUS2187</name>
</gene>
<dbReference type="Proteomes" id="UP000789525">
    <property type="component" value="Unassembled WGS sequence"/>
</dbReference>
<organism evidence="1 2">
    <name type="scientific">Acaulospora colombiana</name>
    <dbReference type="NCBI Taxonomy" id="27376"/>
    <lineage>
        <taxon>Eukaryota</taxon>
        <taxon>Fungi</taxon>
        <taxon>Fungi incertae sedis</taxon>
        <taxon>Mucoromycota</taxon>
        <taxon>Glomeromycotina</taxon>
        <taxon>Glomeromycetes</taxon>
        <taxon>Diversisporales</taxon>
        <taxon>Acaulosporaceae</taxon>
        <taxon>Acaulospora</taxon>
    </lineage>
</organism>
<comment type="caution">
    <text evidence="1">The sequence shown here is derived from an EMBL/GenBank/DDBJ whole genome shotgun (WGS) entry which is preliminary data.</text>
</comment>
<proteinExistence type="predicted"/>
<sequence>MPKAKPTRSSKRSDKKDYERSSGKKTSSGSETTRNSTPTTPKTSEIPGTESVTGKDIIIIAGSYEKLLYGINGHWLRAGDDGYEQDKPSLRLEPIFIFPAHSGCIKTVAVGGRHLASGSTDEVIKLYDIKKRKEVGSLLQHEGSITTLQFYGKSHMLSGSEDGTICIWRTRDWECLKTLKGHKGRVNYLSVHPSGKMALSVSIDKTVRLWDLLVGQKASVINLGRGIYKGEVVLWSPSGEQYAILTTHEIVLYNISDAKIAQKFQLQNSRYLCMQYHTHESLGDLLIAGCEDKTVRIYDIKRGDCIAKLMGHKNRIKSMSKIHSAPPNHPTPVALLTSISSDGVINIWSLDEILAKKGQTEPLTSYDTRTMTVLTVWGPLEAADVKHPIVKSHTVAPYIVVNHSA</sequence>
<keyword evidence="2" id="KW-1185">Reference proteome</keyword>